<feature type="domain" description="VWFC" evidence="2">
    <location>
        <begin position="788"/>
        <end position="853"/>
    </location>
</feature>
<dbReference type="PROSITE" id="PS50184">
    <property type="entry name" value="VWFC_2"/>
    <property type="match status" value="4"/>
</dbReference>
<reference evidence="5 6" key="1">
    <citation type="submission" date="2024-04" db="EMBL/GenBank/DDBJ databases">
        <authorList>
            <consortium name="Genoscope - CEA"/>
            <person name="William W."/>
        </authorList>
    </citation>
    <scope>NUCLEOTIDE SEQUENCE [LARGE SCALE GENOMIC DNA]</scope>
</reference>
<feature type="domain" description="VWFA" evidence="3">
    <location>
        <begin position="59"/>
        <end position="239"/>
    </location>
</feature>
<dbReference type="InterPro" id="IPR050525">
    <property type="entry name" value="ECM_Assembly_Org"/>
</dbReference>
<dbReference type="CDD" id="cd01450">
    <property type="entry name" value="vWFA_subfamily_ECM"/>
    <property type="match status" value="1"/>
</dbReference>
<dbReference type="InterPro" id="IPR003582">
    <property type="entry name" value="ShKT_dom"/>
</dbReference>
<dbReference type="CDD" id="cd01472">
    <property type="entry name" value="vWA_collagen"/>
    <property type="match status" value="1"/>
</dbReference>
<protein>
    <submittedName>
        <fullName evidence="5">Uncharacterized protein</fullName>
    </submittedName>
</protein>
<dbReference type="SMART" id="SM00327">
    <property type="entry name" value="VWA"/>
    <property type="match status" value="2"/>
</dbReference>
<evidence type="ECO:0000313" key="5">
    <source>
        <dbReference type="EMBL" id="CAL1540385.1"/>
    </source>
</evidence>
<dbReference type="InterPro" id="IPR002035">
    <property type="entry name" value="VWF_A"/>
</dbReference>
<dbReference type="Pfam" id="PF01549">
    <property type="entry name" value="ShK"/>
    <property type="match status" value="3"/>
</dbReference>
<name>A0AAV2I4H0_LYMST</name>
<feature type="domain" description="VWFC" evidence="2">
    <location>
        <begin position="556"/>
        <end position="621"/>
    </location>
</feature>
<feature type="domain" description="ShKT" evidence="4">
    <location>
        <begin position="459"/>
        <end position="498"/>
    </location>
</feature>
<evidence type="ECO:0000256" key="1">
    <source>
        <dbReference type="PROSITE-ProRule" id="PRU01005"/>
    </source>
</evidence>
<organism evidence="5 6">
    <name type="scientific">Lymnaea stagnalis</name>
    <name type="common">Great pond snail</name>
    <name type="synonym">Helix stagnalis</name>
    <dbReference type="NCBI Taxonomy" id="6523"/>
    <lineage>
        <taxon>Eukaryota</taxon>
        <taxon>Metazoa</taxon>
        <taxon>Spiralia</taxon>
        <taxon>Lophotrochozoa</taxon>
        <taxon>Mollusca</taxon>
        <taxon>Gastropoda</taxon>
        <taxon>Heterobranchia</taxon>
        <taxon>Euthyneura</taxon>
        <taxon>Panpulmonata</taxon>
        <taxon>Hygrophila</taxon>
        <taxon>Lymnaeoidea</taxon>
        <taxon>Lymnaeidae</taxon>
        <taxon>Lymnaea</taxon>
    </lineage>
</organism>
<accession>A0AAV2I4H0</accession>
<dbReference type="Proteomes" id="UP001497497">
    <property type="component" value="Unassembled WGS sequence"/>
</dbReference>
<feature type="domain" description="VWFC" evidence="2">
    <location>
        <begin position="1146"/>
        <end position="1216"/>
    </location>
</feature>
<evidence type="ECO:0000259" key="2">
    <source>
        <dbReference type="PROSITE" id="PS50184"/>
    </source>
</evidence>
<dbReference type="SMART" id="SM00254">
    <property type="entry name" value="ShKT"/>
    <property type="match status" value="3"/>
</dbReference>
<gene>
    <name evidence="5" type="ORF">GSLYS_00014034001</name>
</gene>
<proteinExistence type="predicted"/>
<dbReference type="PROSITE" id="PS51670">
    <property type="entry name" value="SHKT"/>
    <property type="match status" value="1"/>
</dbReference>
<comment type="caution">
    <text evidence="5">The sequence shown here is derived from an EMBL/GenBank/DDBJ whole genome shotgun (WGS) entry which is preliminary data.</text>
</comment>
<dbReference type="PRINTS" id="PR00453">
    <property type="entry name" value="VWFADOMAIN"/>
</dbReference>
<keyword evidence="6" id="KW-1185">Reference proteome</keyword>
<feature type="domain" description="VWFA" evidence="3">
    <location>
        <begin position="261"/>
        <end position="434"/>
    </location>
</feature>
<comment type="caution">
    <text evidence="1">Lacks conserved residue(s) required for the propagation of feature annotation.</text>
</comment>
<dbReference type="Pfam" id="PF00092">
    <property type="entry name" value="VWA"/>
    <property type="match status" value="2"/>
</dbReference>
<dbReference type="PANTHER" id="PTHR24020">
    <property type="entry name" value="COLLAGEN ALPHA"/>
    <property type="match status" value="1"/>
</dbReference>
<dbReference type="PROSITE" id="PS50234">
    <property type="entry name" value="VWFA"/>
    <property type="match status" value="2"/>
</dbReference>
<dbReference type="SMART" id="SM00214">
    <property type="entry name" value="VWC"/>
    <property type="match status" value="7"/>
</dbReference>
<sequence length="1308" mass="142072">MGCSCRDRRLIILPPGHITDHHDPTNCSFGLTTMKTALLLGICFLAFCHVTAVTDGEADIIFVVDSSDRVGAVNFELLKTFLRNVVSNWTIGPTHYRVGIYTYGDGVHVEAKLSDATSVSQLLSKINSLHYFNAPGDATEAIRRASQEGFLPINGGRAGEREIIIHIGSGPGSNPTSHADQVKIANEKGIVVYNVAVGDGWTYNTLSRFASDPPYRYSLPAVNYNVLVPSVADTLINRVATEIPRTISGLPTVNTCVSKADIVFCLDGSTSVTSPNFLLAKENLKSLVSKLPIAPNGVHVGLVQFSGKPRLEFSLTKYTDRLPVLSAIDKVTYMRGGTETGLALKYIRQQVLTSLMGARMDVPRIIILLTDGQANNHAAALSEASLTRVNGITIIAVGIGSSVNQGELLGIAGASSRVYSAKTFQDLNNLINPILTAACEAKVVIPPPATTADPKSETCVDKITTCDLYIQQNTDNGGFCANYVAMAKESCARSCGYCTTIIPTVPVTPPPCVNKLDNCTQYSTTDCMAFSGFFGERCALMCGLCDIGALTPGFHNQCMYKSKIYQQGERWSDGCDYDCVCTDAAHGKYECTAKCDVYHDLPSFCTLVLKPGSCCLEPVCHFETTSSTYTQVSPGLTPDGKRVCSYLGQQFYQNQHIDNGCVSQCICVDATLGHINCTRTCPNYVMTTLPSNCYFETVPGSCCKQPRCELHTTSAIISGFGTISEKAGYKAIYDESKQPPCIDLKPECPLYGKDTCEGNYRPFMTENCPVYCGLCKVKYPGFVPGPDDRCMYNGVQYTAGQTWSPDCEHECVCDTQYYGFYRCYSKCPQYTNVPTGCKLEKLASDCCPHISCPVGTKIIPSTINVLLPTGGTNIYLVNANGVQVPILPKMNPDGTINIDFTAYQTTAVTGCLFNGQILAQGEISKDGNCGDTCQCLDEAKGLMSCTRRCPTYAPANSLCTNVVDPFDACCMVPSCPLSVTHPPTAVYSQPLYIYGVVKGPDVKELVAQISTTTIQTTRPTPTIRTTPASHTTYDPLHDNKPVSANLLPTLAPGVIPNPNAGNCTHQETGHKYREGERWTVGCKENCLCVNGSRGLYVCSDMCVKFVCPAGYNCTSYPDPEFPCCNLLQVNLPGQTEIKPTSLAFGQVCHYNNKDYKAGETWQEGCEKRCKCSALNSTFMSIQCSDLCPHYISLPPGCNEVKQEGQCCPILVGDTCSGEYCLDPSGVTHLPGETWREGCQYECTCTQKPDGFYRQCRGICPTFPDLSKYLCTHPTPRPGKCCALPDCCVDPHCTTKVQFDLTDEYKQEF</sequence>
<dbReference type="EMBL" id="CAXITT010000379">
    <property type="protein sequence ID" value="CAL1540385.1"/>
    <property type="molecule type" value="Genomic_DNA"/>
</dbReference>
<dbReference type="InterPro" id="IPR036465">
    <property type="entry name" value="vWFA_dom_sf"/>
</dbReference>
<dbReference type="PANTHER" id="PTHR24020:SF20">
    <property type="entry name" value="PH DOMAIN-CONTAINING PROTEIN"/>
    <property type="match status" value="1"/>
</dbReference>
<dbReference type="Gene3D" id="3.40.50.410">
    <property type="entry name" value="von Willebrand factor, type A domain"/>
    <property type="match status" value="2"/>
</dbReference>
<feature type="domain" description="VWFC" evidence="2">
    <location>
        <begin position="1218"/>
        <end position="1288"/>
    </location>
</feature>
<evidence type="ECO:0000313" key="6">
    <source>
        <dbReference type="Proteomes" id="UP001497497"/>
    </source>
</evidence>
<evidence type="ECO:0000259" key="4">
    <source>
        <dbReference type="PROSITE" id="PS51670"/>
    </source>
</evidence>
<dbReference type="PROSITE" id="PS01208">
    <property type="entry name" value="VWFC_1"/>
    <property type="match status" value="2"/>
</dbReference>
<dbReference type="SUPFAM" id="SSF53300">
    <property type="entry name" value="vWA-like"/>
    <property type="match status" value="2"/>
</dbReference>
<evidence type="ECO:0000259" key="3">
    <source>
        <dbReference type="PROSITE" id="PS50234"/>
    </source>
</evidence>
<dbReference type="InterPro" id="IPR001007">
    <property type="entry name" value="VWF_dom"/>
</dbReference>